<protein>
    <submittedName>
        <fullName evidence="4">D-3-phosphoglycerate dehydrogenase</fullName>
    </submittedName>
</protein>
<proteinExistence type="predicted"/>
<gene>
    <name evidence="4" type="ORF">PAMC26510_30520</name>
</gene>
<name>A0A242M8J1_CABSO</name>
<keyword evidence="2" id="KW-0520">NAD</keyword>
<dbReference type="InterPro" id="IPR029753">
    <property type="entry name" value="D-isomer_DH_CS"/>
</dbReference>
<keyword evidence="1" id="KW-0560">Oxidoreductase</keyword>
<dbReference type="GO" id="GO:0051287">
    <property type="term" value="F:NAD binding"/>
    <property type="evidence" value="ECO:0007669"/>
    <property type="project" value="InterPro"/>
</dbReference>
<reference evidence="4 5" key="1">
    <citation type="submission" date="2017-03" db="EMBL/GenBank/DDBJ databases">
        <title>Genome analysis of strain PAMC 26510.</title>
        <authorList>
            <person name="Oh H.-M."/>
            <person name="Yang J.-A."/>
        </authorList>
    </citation>
    <scope>NUCLEOTIDE SEQUENCE [LARGE SCALE GENOMIC DNA]</scope>
    <source>
        <strain evidence="4 5">PAMC 26510</strain>
    </source>
</reference>
<feature type="domain" description="D-isomer specific 2-hydroxyacid dehydrogenase NAD-binding" evidence="3">
    <location>
        <begin position="124"/>
        <end position="295"/>
    </location>
</feature>
<evidence type="ECO:0000256" key="2">
    <source>
        <dbReference type="ARBA" id="ARBA00023027"/>
    </source>
</evidence>
<dbReference type="Gene3D" id="3.40.50.720">
    <property type="entry name" value="NAD(P)-binding Rossmann-like Domain"/>
    <property type="match status" value="2"/>
</dbReference>
<dbReference type="Proteomes" id="UP000194546">
    <property type="component" value="Unassembled WGS sequence"/>
</dbReference>
<dbReference type="SUPFAM" id="SSF52283">
    <property type="entry name" value="Formate/glycerate dehydrogenase catalytic domain-like"/>
    <property type="match status" value="1"/>
</dbReference>
<dbReference type="Pfam" id="PF02826">
    <property type="entry name" value="2-Hacid_dh_C"/>
    <property type="match status" value="1"/>
</dbReference>
<dbReference type="EMBL" id="NBTY01000194">
    <property type="protein sequence ID" value="OTP67546.1"/>
    <property type="molecule type" value="Genomic_DNA"/>
</dbReference>
<dbReference type="PANTHER" id="PTHR43333">
    <property type="entry name" value="2-HACID_DH_C DOMAIN-CONTAINING PROTEIN"/>
    <property type="match status" value="1"/>
</dbReference>
<evidence type="ECO:0000256" key="1">
    <source>
        <dbReference type="ARBA" id="ARBA00023002"/>
    </source>
</evidence>
<dbReference type="CDD" id="cd12164">
    <property type="entry name" value="GDH_like_2"/>
    <property type="match status" value="1"/>
</dbReference>
<evidence type="ECO:0000313" key="4">
    <source>
        <dbReference type="EMBL" id="OTP67546.1"/>
    </source>
</evidence>
<organism evidence="4 5">
    <name type="scientific">Caballeronia sordidicola</name>
    <name type="common">Burkholderia sordidicola</name>
    <dbReference type="NCBI Taxonomy" id="196367"/>
    <lineage>
        <taxon>Bacteria</taxon>
        <taxon>Pseudomonadati</taxon>
        <taxon>Pseudomonadota</taxon>
        <taxon>Betaproteobacteria</taxon>
        <taxon>Burkholderiales</taxon>
        <taxon>Burkholderiaceae</taxon>
        <taxon>Caballeronia</taxon>
    </lineage>
</organism>
<evidence type="ECO:0000313" key="5">
    <source>
        <dbReference type="Proteomes" id="UP000194546"/>
    </source>
</evidence>
<dbReference type="AlphaFoldDB" id="A0A242M8J1"/>
<dbReference type="GO" id="GO:0016616">
    <property type="term" value="F:oxidoreductase activity, acting on the CH-OH group of donors, NAD or NADP as acceptor"/>
    <property type="evidence" value="ECO:0007669"/>
    <property type="project" value="UniProtKB-ARBA"/>
</dbReference>
<dbReference type="InterPro" id="IPR036291">
    <property type="entry name" value="NAD(P)-bd_dom_sf"/>
</dbReference>
<comment type="caution">
    <text evidence="4">The sequence shown here is derived from an EMBL/GenBank/DDBJ whole genome shotgun (WGS) entry which is preliminary data.</text>
</comment>
<sequence length="330" mass="36914">MNPLAQPPHYSSEHDPSMKIILYEHQAEAQDWLDDLSRALPEADIRLWQPGDNAPADYAVVWRAPRELFAKRPDLQAVFNLGAGVDAILDIERKEPGTLPPNALLVRLEDSGMAQQMEEYAVYTVLRYLRRMDEYEAIQREHRWEKLEPHPRKTFTVGVLGMGVLGARVARTLTTLGVPVRGFSRTKRQIEGVQTFAGAEQFDAFLDGAKMLINLLPHTPDTEGILNARAFERLAAGAYIVNLARGAHVVDDDLLRAMKTGQVAAAALDVFHQEPLPDNHPFWTTPRIEITPHVAAITLRDESIEQIALKIRALARGEPISGIVDVKRGY</sequence>
<dbReference type="InterPro" id="IPR006140">
    <property type="entry name" value="D-isomer_DH_NAD-bd"/>
</dbReference>
<accession>A0A242M8J1</accession>
<dbReference type="PANTHER" id="PTHR43333:SF1">
    <property type="entry name" value="D-ISOMER SPECIFIC 2-HYDROXYACID DEHYDROGENASE NAD-BINDING DOMAIN-CONTAINING PROTEIN"/>
    <property type="match status" value="1"/>
</dbReference>
<dbReference type="PROSITE" id="PS00671">
    <property type="entry name" value="D_2_HYDROXYACID_DH_3"/>
    <property type="match status" value="1"/>
</dbReference>
<evidence type="ECO:0000259" key="3">
    <source>
        <dbReference type="Pfam" id="PF02826"/>
    </source>
</evidence>
<dbReference type="SUPFAM" id="SSF51735">
    <property type="entry name" value="NAD(P)-binding Rossmann-fold domains"/>
    <property type="match status" value="1"/>
</dbReference>